<proteinExistence type="predicted"/>
<protein>
    <submittedName>
        <fullName evidence="1">Uncharacterized protein</fullName>
    </submittedName>
</protein>
<evidence type="ECO:0000313" key="2">
    <source>
        <dbReference type="Proteomes" id="UP000642673"/>
    </source>
</evidence>
<reference evidence="2" key="1">
    <citation type="journal article" date="2019" name="Int. J. Syst. Evol. Microbiol.">
        <title>The Global Catalogue of Microorganisms (GCM) 10K type strain sequencing project: providing services to taxonomists for standard genome sequencing and annotation.</title>
        <authorList>
            <consortium name="The Broad Institute Genomics Platform"/>
            <consortium name="The Broad Institute Genome Sequencing Center for Infectious Disease"/>
            <person name="Wu L."/>
            <person name="Ma J."/>
        </authorList>
    </citation>
    <scope>NUCLEOTIDE SEQUENCE [LARGE SCALE GENOMIC DNA]</scope>
    <source>
        <strain evidence="2">JCM 4738</strain>
    </source>
</reference>
<dbReference type="EMBL" id="BMVP01000005">
    <property type="protein sequence ID" value="GHB60541.1"/>
    <property type="molecule type" value="Genomic_DNA"/>
</dbReference>
<gene>
    <name evidence="1" type="ORF">GCM10010347_33240</name>
</gene>
<sequence length="83" mass="8997">MDDELGRKVTERPVKRASIPLSAVVTGVGAAVYVRCALSAIDNNHPVVTAPKTRSSRGWGAISPRVTTALRNQEDNCAHRKWS</sequence>
<accession>A0ABQ3EY01</accession>
<comment type="caution">
    <text evidence="1">The sequence shown here is derived from an EMBL/GenBank/DDBJ whole genome shotgun (WGS) entry which is preliminary data.</text>
</comment>
<keyword evidence="2" id="KW-1185">Reference proteome</keyword>
<dbReference type="Proteomes" id="UP000642673">
    <property type="component" value="Unassembled WGS sequence"/>
</dbReference>
<organism evidence="1 2">
    <name type="scientific">Streptomyces cirratus</name>
    <dbReference type="NCBI Taxonomy" id="68187"/>
    <lineage>
        <taxon>Bacteria</taxon>
        <taxon>Bacillati</taxon>
        <taxon>Actinomycetota</taxon>
        <taxon>Actinomycetes</taxon>
        <taxon>Kitasatosporales</taxon>
        <taxon>Streptomycetaceae</taxon>
        <taxon>Streptomyces</taxon>
    </lineage>
</organism>
<evidence type="ECO:0000313" key="1">
    <source>
        <dbReference type="EMBL" id="GHB60541.1"/>
    </source>
</evidence>
<name>A0ABQ3EY01_9ACTN</name>
<dbReference type="RefSeq" id="WP_190184928.1">
    <property type="nucleotide sequence ID" value="NZ_BMVP01000005.1"/>
</dbReference>